<reference evidence="1 2" key="1">
    <citation type="submission" date="2013-09" db="EMBL/GenBank/DDBJ databases">
        <title>Genome sequencing of Phaeobacter antarcticus sp. nov. SM1211.</title>
        <authorList>
            <person name="Zhang X.-Y."/>
            <person name="Liu C."/>
            <person name="Chen X.-L."/>
            <person name="Xie B.-B."/>
            <person name="Qin Q.-L."/>
            <person name="Rong J.-C."/>
            <person name="Zhang Y.-Z."/>
        </authorList>
    </citation>
    <scope>NUCLEOTIDE SEQUENCE [LARGE SCALE GENOMIC DNA]</scope>
    <source>
        <strain evidence="1 2">SM1211</strain>
    </source>
</reference>
<evidence type="ECO:0000313" key="1">
    <source>
        <dbReference type="EMBL" id="PIL19393.1"/>
    </source>
</evidence>
<sequence>MALSMSRVEFIALIAILFAIIAFSIDSMLPRPARNRRGPVTG</sequence>
<comment type="caution">
    <text evidence="1">The sequence shown here is derived from an EMBL/GenBank/DDBJ whole genome shotgun (WGS) entry which is preliminary data.</text>
</comment>
<dbReference type="Proteomes" id="UP000231259">
    <property type="component" value="Unassembled WGS sequence"/>
</dbReference>
<proteinExistence type="predicted"/>
<dbReference type="AlphaFoldDB" id="A0A2G8RD25"/>
<name>A0A2G8RD25_9RHOB</name>
<evidence type="ECO:0000313" key="2">
    <source>
        <dbReference type="Proteomes" id="UP000231259"/>
    </source>
</evidence>
<protein>
    <submittedName>
        <fullName evidence="1">Uncharacterized protein</fullName>
    </submittedName>
</protein>
<gene>
    <name evidence="1" type="ORF">P775_14725</name>
</gene>
<accession>A0A2G8RD25</accession>
<organism evidence="1 2">
    <name type="scientific">Puniceibacterium antarcticum</name>
    <dbReference type="NCBI Taxonomy" id="1206336"/>
    <lineage>
        <taxon>Bacteria</taxon>
        <taxon>Pseudomonadati</taxon>
        <taxon>Pseudomonadota</taxon>
        <taxon>Alphaproteobacteria</taxon>
        <taxon>Rhodobacterales</taxon>
        <taxon>Paracoccaceae</taxon>
        <taxon>Puniceibacterium</taxon>
    </lineage>
</organism>
<keyword evidence="2" id="KW-1185">Reference proteome</keyword>
<dbReference type="EMBL" id="AWWI01000100">
    <property type="protein sequence ID" value="PIL19393.1"/>
    <property type="molecule type" value="Genomic_DNA"/>
</dbReference>